<dbReference type="GO" id="GO:0022857">
    <property type="term" value="F:transmembrane transporter activity"/>
    <property type="evidence" value="ECO:0007669"/>
    <property type="project" value="TreeGrafter"/>
</dbReference>
<reference evidence="3 4" key="1">
    <citation type="submission" date="2019-03" db="EMBL/GenBank/DDBJ databases">
        <title>This is whole genome sequence of Paenibacillus sp MS74 strain.</title>
        <authorList>
            <person name="Trinh H.N."/>
        </authorList>
    </citation>
    <scope>NUCLEOTIDE SEQUENCE [LARGE SCALE GENOMIC DNA]</scope>
    <source>
        <strain evidence="3 4">MS74</strain>
    </source>
</reference>
<feature type="transmembrane region" description="Helical" evidence="1">
    <location>
        <begin position="408"/>
        <end position="424"/>
    </location>
</feature>
<keyword evidence="4" id="KW-1185">Reference proteome</keyword>
<feature type="transmembrane region" description="Helical" evidence="1">
    <location>
        <begin position="372"/>
        <end position="396"/>
    </location>
</feature>
<accession>A0A4R5KHF5</accession>
<dbReference type="InterPro" id="IPR025857">
    <property type="entry name" value="MacB_PCD"/>
</dbReference>
<evidence type="ECO:0000313" key="3">
    <source>
        <dbReference type="EMBL" id="TDF94766.1"/>
    </source>
</evidence>
<protein>
    <recommendedName>
        <fullName evidence="2">MacB-like periplasmic core domain-containing protein</fullName>
    </recommendedName>
</protein>
<dbReference type="GO" id="GO:0005886">
    <property type="term" value="C:plasma membrane"/>
    <property type="evidence" value="ECO:0007669"/>
    <property type="project" value="TreeGrafter"/>
</dbReference>
<keyword evidence="1" id="KW-1133">Transmembrane helix</keyword>
<keyword evidence="1" id="KW-0472">Membrane</keyword>
<comment type="caution">
    <text evidence="3">The sequence shown here is derived from an EMBL/GenBank/DDBJ whole genome shotgun (WGS) entry which is preliminary data.</text>
</comment>
<gene>
    <name evidence="3" type="ORF">E1757_22690</name>
</gene>
<dbReference type="AlphaFoldDB" id="A0A4R5KHF5"/>
<sequence>MLRSRIAAFIMFAGVLLVLGTIGLLSSVTADWEQANGSRRLQKLTVNFDRSVASSSSAGLKLQDAELLAKKWSPLPIAYEAKAQARATYGSVSASCSIFGVNGNFRDFAQIRMTAGTSIAPASVNGHSRVAVIGAKLADKLFRSVKVVGKTIELYGVPFTVIGVFDDDGSLIRQMSDDGIPDMLIPVTAMFDVNPDARIDTIQLAAKPDAAIRGEAEAKHALAAAGINPLQYRIVNDVLAHTQVAQLRSLLLFGCGIIAIVLLARLIIRQFAIVRAALQSRLAAHDWSDALSGERYRFLKCGLAAALMAGCAAGLWELIRFRLYIPPEWVPDEIIDVSFYTDKLRMLWQQQAMESGYVPSPHEQLAGAAGKVAAMLFMAGAMLGLPLFLLGARLWAMERVHAIVQLQRLFLFIPAAAVITFAAARWTGTDYRIDPLEYAVTGALFIVTIVYLNEPKGVKLSHVENRS</sequence>
<dbReference type="Pfam" id="PF12704">
    <property type="entry name" value="MacB_PCD"/>
    <property type="match status" value="1"/>
</dbReference>
<feature type="transmembrane region" description="Helical" evidence="1">
    <location>
        <begin position="250"/>
        <end position="268"/>
    </location>
</feature>
<dbReference type="EMBL" id="SMRT01000012">
    <property type="protein sequence ID" value="TDF94766.1"/>
    <property type="molecule type" value="Genomic_DNA"/>
</dbReference>
<dbReference type="OrthoDB" id="2505986at2"/>
<dbReference type="PANTHER" id="PTHR30572:SF4">
    <property type="entry name" value="ABC TRANSPORTER PERMEASE YTRF"/>
    <property type="match status" value="1"/>
</dbReference>
<feature type="transmembrane region" description="Helical" evidence="1">
    <location>
        <begin position="436"/>
        <end position="452"/>
    </location>
</feature>
<dbReference type="PANTHER" id="PTHR30572">
    <property type="entry name" value="MEMBRANE COMPONENT OF TRANSPORTER-RELATED"/>
    <property type="match status" value="1"/>
</dbReference>
<dbReference type="InterPro" id="IPR050250">
    <property type="entry name" value="Macrolide_Exporter_MacB"/>
</dbReference>
<evidence type="ECO:0000313" key="4">
    <source>
        <dbReference type="Proteomes" id="UP000295636"/>
    </source>
</evidence>
<dbReference type="RefSeq" id="WP_133232387.1">
    <property type="nucleotide sequence ID" value="NZ_SMRT01000012.1"/>
</dbReference>
<organism evidence="3 4">
    <name type="scientific">Paenibacillus piri</name>
    <dbReference type="NCBI Taxonomy" id="2547395"/>
    <lineage>
        <taxon>Bacteria</taxon>
        <taxon>Bacillati</taxon>
        <taxon>Bacillota</taxon>
        <taxon>Bacilli</taxon>
        <taxon>Bacillales</taxon>
        <taxon>Paenibacillaceae</taxon>
        <taxon>Paenibacillus</taxon>
    </lineage>
</organism>
<feature type="domain" description="MacB-like periplasmic core" evidence="2">
    <location>
        <begin position="7"/>
        <end position="212"/>
    </location>
</feature>
<name>A0A4R5KHF5_9BACL</name>
<dbReference type="Proteomes" id="UP000295636">
    <property type="component" value="Unassembled WGS sequence"/>
</dbReference>
<keyword evidence="1" id="KW-0812">Transmembrane</keyword>
<evidence type="ECO:0000256" key="1">
    <source>
        <dbReference type="SAM" id="Phobius"/>
    </source>
</evidence>
<feature type="transmembrane region" description="Helical" evidence="1">
    <location>
        <begin position="298"/>
        <end position="319"/>
    </location>
</feature>
<evidence type="ECO:0000259" key="2">
    <source>
        <dbReference type="Pfam" id="PF12704"/>
    </source>
</evidence>
<proteinExistence type="predicted"/>